<comment type="caution">
    <text evidence="1">The sequence shown here is derived from an EMBL/GenBank/DDBJ whole genome shotgun (WGS) entry which is preliminary data.</text>
</comment>
<dbReference type="AlphaFoldDB" id="A0A7X0LSR0"/>
<gene>
    <name evidence="1" type="ORF">HNQ79_006476</name>
</gene>
<reference evidence="1 2" key="1">
    <citation type="submission" date="2020-08" db="EMBL/GenBank/DDBJ databases">
        <title>Genomic Encyclopedia of Type Strains, Phase IV (KMG-IV): sequencing the most valuable type-strain genomes for metagenomic binning, comparative biology and taxonomic classification.</title>
        <authorList>
            <person name="Goeker M."/>
        </authorList>
    </citation>
    <scope>NUCLEOTIDE SEQUENCE [LARGE SCALE GENOMIC DNA]</scope>
    <source>
        <strain evidence="1 2">DSM 40141</strain>
    </source>
</reference>
<dbReference type="RefSeq" id="WP_185036446.1">
    <property type="nucleotide sequence ID" value="NZ_BNBN01000019.1"/>
</dbReference>
<dbReference type="Proteomes" id="UP000540423">
    <property type="component" value="Unassembled WGS sequence"/>
</dbReference>
<keyword evidence="2" id="KW-1185">Reference proteome</keyword>
<accession>A0A7X0LSR0</accession>
<evidence type="ECO:0000313" key="1">
    <source>
        <dbReference type="EMBL" id="MBB6439963.1"/>
    </source>
</evidence>
<protein>
    <submittedName>
        <fullName evidence="1">Uncharacterized protein</fullName>
    </submittedName>
</protein>
<sequence>MCRRIFAVLEDRQKADPENENSITTEELGNLVGLKKRATQNHLSNLFQRGRLDADRRTPIPGIPTVAQPQLPGAVEWARRVIESDPVFAPDPTCAKCLVALAGFGWRGQIAPAELAAAAGVSVRSIERHRPHLVEWDYIRFRIVPVPDEGTGKFKGGRKPSRFELMSGFYARPLTDEERALVPGRAAQIIDRVRWYVGVSPEERFNAETAVGFVLRAGWPEEAILKALDASEDRHAFNPNGYLHKLLGKLRGQRYLIPAQESFTGEGYRRLAECSVCRNTTWTTAPASHRVLCGGGVCLEAGSEHDTRDVRPLHRSA</sequence>
<evidence type="ECO:0000313" key="2">
    <source>
        <dbReference type="Proteomes" id="UP000540423"/>
    </source>
</evidence>
<organism evidence="1 2">
    <name type="scientific">Streptomyces candidus</name>
    <dbReference type="NCBI Taxonomy" id="67283"/>
    <lineage>
        <taxon>Bacteria</taxon>
        <taxon>Bacillati</taxon>
        <taxon>Actinomycetota</taxon>
        <taxon>Actinomycetes</taxon>
        <taxon>Kitasatosporales</taxon>
        <taxon>Streptomycetaceae</taxon>
        <taxon>Streptomyces</taxon>
    </lineage>
</organism>
<proteinExistence type="predicted"/>
<name>A0A7X0LSR0_9ACTN</name>
<dbReference type="EMBL" id="JACHEM010000032">
    <property type="protein sequence ID" value="MBB6439963.1"/>
    <property type="molecule type" value="Genomic_DNA"/>
</dbReference>